<reference evidence="6 7" key="1">
    <citation type="submission" date="2024-03" db="EMBL/GenBank/DDBJ databases">
        <title>The Acrasis kona genome and developmental transcriptomes reveal deep origins of eukaryotic multicellular pathways.</title>
        <authorList>
            <person name="Sheikh S."/>
            <person name="Fu C.-J."/>
            <person name="Brown M.W."/>
            <person name="Baldauf S.L."/>
        </authorList>
    </citation>
    <scope>NUCLEOTIDE SEQUENCE [LARGE SCALE GENOMIC DNA]</scope>
    <source>
        <strain evidence="6 7">ATCC MYA-3509</strain>
    </source>
</reference>
<dbReference type="InterPro" id="IPR004344">
    <property type="entry name" value="TTL/TTLL_fam"/>
</dbReference>
<evidence type="ECO:0000313" key="7">
    <source>
        <dbReference type="Proteomes" id="UP001431209"/>
    </source>
</evidence>
<keyword evidence="2" id="KW-0547">Nucleotide-binding</keyword>
<gene>
    <name evidence="6" type="ORF">AKO1_000212</name>
</gene>
<protein>
    <recommendedName>
        <fullName evidence="4">Tubulin--tyrosine ligase-like protein 5</fullName>
    </recommendedName>
</protein>
<organism evidence="6 7">
    <name type="scientific">Acrasis kona</name>
    <dbReference type="NCBI Taxonomy" id="1008807"/>
    <lineage>
        <taxon>Eukaryota</taxon>
        <taxon>Discoba</taxon>
        <taxon>Heterolobosea</taxon>
        <taxon>Tetramitia</taxon>
        <taxon>Eutetramitia</taxon>
        <taxon>Acrasidae</taxon>
        <taxon>Acrasis</taxon>
    </lineage>
</organism>
<dbReference type="PANTHER" id="PTHR12241">
    <property type="entry name" value="TUBULIN POLYGLUTAMYLASE"/>
    <property type="match status" value="1"/>
</dbReference>
<keyword evidence="1" id="KW-0436">Ligase</keyword>
<dbReference type="Proteomes" id="UP001431209">
    <property type="component" value="Unassembled WGS sequence"/>
</dbReference>
<comment type="catalytic activity">
    <reaction evidence="5">
        <text>L-glutamyl-[protein] + L-glutamate + ATP = gamma-L-glutamyl-L-glutamyl-[protein] + ADP + phosphate + H(+)</text>
        <dbReference type="Rhea" id="RHEA:60144"/>
        <dbReference type="Rhea" id="RHEA-COMP:10208"/>
        <dbReference type="Rhea" id="RHEA-COMP:15517"/>
        <dbReference type="ChEBI" id="CHEBI:15378"/>
        <dbReference type="ChEBI" id="CHEBI:29973"/>
        <dbReference type="ChEBI" id="CHEBI:29985"/>
        <dbReference type="ChEBI" id="CHEBI:30616"/>
        <dbReference type="ChEBI" id="CHEBI:43474"/>
        <dbReference type="ChEBI" id="CHEBI:143622"/>
        <dbReference type="ChEBI" id="CHEBI:456216"/>
    </reaction>
    <physiologicalReaction direction="left-to-right" evidence="5">
        <dbReference type="Rhea" id="RHEA:60145"/>
    </physiologicalReaction>
</comment>
<comment type="caution">
    <text evidence="6">The sequence shown here is derived from an EMBL/GenBank/DDBJ whole genome shotgun (WGS) entry which is preliminary data.</text>
</comment>
<evidence type="ECO:0000256" key="5">
    <source>
        <dbReference type="ARBA" id="ARBA00049274"/>
    </source>
</evidence>
<evidence type="ECO:0000313" key="6">
    <source>
        <dbReference type="EMBL" id="KAL0487641.1"/>
    </source>
</evidence>
<dbReference type="Gene3D" id="3.30.470.20">
    <property type="entry name" value="ATP-grasp fold, B domain"/>
    <property type="match status" value="1"/>
</dbReference>
<dbReference type="PANTHER" id="PTHR12241:SF145">
    <property type="entry name" value="TUBULIN POLYGLUTAMYLASE TTLL5"/>
    <property type="match status" value="1"/>
</dbReference>
<dbReference type="GO" id="GO:0000226">
    <property type="term" value="P:microtubule cytoskeleton organization"/>
    <property type="evidence" value="ECO:0007669"/>
    <property type="project" value="TreeGrafter"/>
</dbReference>
<name>A0AAW2ZFY1_9EUKA</name>
<evidence type="ECO:0000256" key="2">
    <source>
        <dbReference type="ARBA" id="ARBA00022741"/>
    </source>
</evidence>
<evidence type="ECO:0000256" key="4">
    <source>
        <dbReference type="ARBA" id="ARBA00041448"/>
    </source>
</evidence>
<evidence type="ECO:0000256" key="3">
    <source>
        <dbReference type="ARBA" id="ARBA00022840"/>
    </source>
</evidence>
<dbReference type="PROSITE" id="PS51221">
    <property type="entry name" value="TTL"/>
    <property type="match status" value="1"/>
</dbReference>
<evidence type="ECO:0000256" key="1">
    <source>
        <dbReference type="ARBA" id="ARBA00022598"/>
    </source>
</evidence>
<sequence>MSMGLRTGTTISQCIKRNILLTQRRCISTQDQYKPVSTFIPEPPQQMSSDEENFEPDDRTYRLVNSIFQKHGSNKPGTISFLPRDSDVVCTVTDEHQQTPYFKLDHYRYTALRRAFVDAGFKRIFDSRDPEIQSMYENSWNVYWGRHLSPEKYEPIHALQKVNHWPGSSQLGRKDLLTVRLKRLEEFMGGSVVDFYPKTYLLPYDRALFDRDVAKKSKDSLYIMKPFAGSCGRGIQVMRSGDPIPSIPYAIQEYICNPYLINGHKFDLRLYVACTGIDPLRFYLHEDGLARFATQPYDENEINDRFSHLTNYSLNRHSDDFVNNEDPDDEATGHKWSLIALKRHIMQEVGIVRYEKLMDDIRDLIVKTMISVEERINYKTKTVLDKRIDSCFELYGFDVMIDADLKPWLIEVNIMPSLSCSSPLDRKIKFKVLSELFHIVGVVPYDRTLDVNPQCERLLKYDADRMDEERYALQQAEDELSRCVDFERIYPPISGDRNRYQHLFEEVVWKNDSLCRFEQSKENAVDLDSLHASLV</sequence>
<dbReference type="AlphaFoldDB" id="A0AAW2ZFY1"/>
<keyword evidence="3" id="KW-0067">ATP-binding</keyword>
<dbReference type="GO" id="GO:0070740">
    <property type="term" value="F:tubulin-glutamic acid ligase activity"/>
    <property type="evidence" value="ECO:0007669"/>
    <property type="project" value="TreeGrafter"/>
</dbReference>
<accession>A0AAW2ZFY1</accession>
<keyword evidence="7" id="KW-1185">Reference proteome</keyword>
<dbReference type="GO" id="GO:0036064">
    <property type="term" value="C:ciliary basal body"/>
    <property type="evidence" value="ECO:0007669"/>
    <property type="project" value="TreeGrafter"/>
</dbReference>
<dbReference type="Pfam" id="PF03133">
    <property type="entry name" value="TTL"/>
    <property type="match status" value="1"/>
</dbReference>
<dbReference type="EMBL" id="JAOPGA020001357">
    <property type="protein sequence ID" value="KAL0487641.1"/>
    <property type="molecule type" value="Genomic_DNA"/>
</dbReference>
<dbReference type="GO" id="GO:0015631">
    <property type="term" value="F:tubulin binding"/>
    <property type="evidence" value="ECO:0007669"/>
    <property type="project" value="TreeGrafter"/>
</dbReference>
<proteinExistence type="predicted"/>
<dbReference type="SUPFAM" id="SSF56059">
    <property type="entry name" value="Glutathione synthetase ATP-binding domain-like"/>
    <property type="match status" value="1"/>
</dbReference>
<dbReference type="GO" id="GO:0005524">
    <property type="term" value="F:ATP binding"/>
    <property type="evidence" value="ECO:0007669"/>
    <property type="project" value="UniProtKB-KW"/>
</dbReference>